<dbReference type="Gene3D" id="1.10.10.10">
    <property type="entry name" value="Winged helix-like DNA-binding domain superfamily/Winged helix DNA-binding domain"/>
    <property type="match status" value="1"/>
</dbReference>
<evidence type="ECO:0000259" key="1">
    <source>
        <dbReference type="PROSITE" id="PS50995"/>
    </source>
</evidence>
<dbReference type="SMART" id="SM00347">
    <property type="entry name" value="HTH_MARR"/>
    <property type="match status" value="1"/>
</dbReference>
<dbReference type="PRINTS" id="PR00598">
    <property type="entry name" value="HTHMARR"/>
</dbReference>
<dbReference type="Pfam" id="PF01047">
    <property type="entry name" value="MarR"/>
    <property type="match status" value="1"/>
</dbReference>
<dbReference type="EMBL" id="NSIT01000213">
    <property type="protein sequence ID" value="PJE78285.1"/>
    <property type="molecule type" value="Genomic_DNA"/>
</dbReference>
<dbReference type="GO" id="GO:0003700">
    <property type="term" value="F:DNA-binding transcription factor activity"/>
    <property type="evidence" value="ECO:0007669"/>
    <property type="project" value="InterPro"/>
</dbReference>
<dbReference type="InterPro" id="IPR000835">
    <property type="entry name" value="HTH_MarR-typ"/>
</dbReference>
<dbReference type="InterPro" id="IPR039422">
    <property type="entry name" value="MarR/SlyA-like"/>
</dbReference>
<dbReference type="SUPFAM" id="SSF46785">
    <property type="entry name" value="Winged helix' DNA-binding domain"/>
    <property type="match status" value="1"/>
</dbReference>
<comment type="caution">
    <text evidence="2">The sequence shown here is derived from an EMBL/GenBank/DDBJ whole genome shotgun (WGS) entry which is preliminary data.</text>
</comment>
<dbReference type="PANTHER" id="PTHR33164:SF89">
    <property type="entry name" value="MARR FAMILY REGULATORY PROTEIN"/>
    <property type="match status" value="1"/>
</dbReference>
<dbReference type="AlphaFoldDB" id="A0A2H9T4Y3"/>
<reference evidence="2" key="1">
    <citation type="journal article" date="2017" name="Appl. Environ. Microbiol.">
        <title>Molecular characterization of an Endozoicomonas-like organism causing infection in king scallop Pecten maximus L.</title>
        <authorList>
            <person name="Cano I."/>
            <person name="van Aerle R."/>
            <person name="Ross S."/>
            <person name="Verner-Jeffreys D.W."/>
            <person name="Paley R.K."/>
            <person name="Rimmer G."/>
            <person name="Ryder D."/>
            <person name="Hooper P."/>
            <person name="Stone D."/>
            <person name="Feist S.W."/>
        </authorList>
    </citation>
    <scope>NUCLEOTIDE SEQUENCE</scope>
</reference>
<evidence type="ECO:0000313" key="2">
    <source>
        <dbReference type="EMBL" id="PJE78285.1"/>
    </source>
</evidence>
<accession>A0A2H9T4Y3</accession>
<gene>
    <name evidence="2" type="primary">yusO</name>
    <name evidence="2" type="ORF">CI610_02782</name>
</gene>
<name>A0A2H9T4Y3_9ZZZZ</name>
<organism evidence="2">
    <name type="scientific">invertebrate metagenome</name>
    <dbReference type="NCBI Taxonomy" id="1711999"/>
    <lineage>
        <taxon>unclassified sequences</taxon>
        <taxon>metagenomes</taxon>
        <taxon>organismal metagenomes</taxon>
    </lineage>
</organism>
<feature type="domain" description="HTH marR-type" evidence="1">
    <location>
        <begin position="25"/>
        <end position="157"/>
    </location>
</feature>
<proteinExistence type="predicted"/>
<sequence>MAKKHPFQNCNAKLIKDMTETPHYINDVLVSLRRIIRATDLHSKRMIKECGLTTAQIMVLRAIETLGDVTVKRVSNSVSLSPATVTTILNRLEDRGFIKRIRCREDRRIVNATLTDVGRKALKTAPRLLHDKFIQRFDSLSEWEQTQLVSVLQHIASMMDAENIDVAPVLDSVASLTDKP</sequence>
<dbReference type="InterPro" id="IPR036388">
    <property type="entry name" value="WH-like_DNA-bd_sf"/>
</dbReference>
<dbReference type="GO" id="GO:0006950">
    <property type="term" value="P:response to stress"/>
    <property type="evidence" value="ECO:0007669"/>
    <property type="project" value="TreeGrafter"/>
</dbReference>
<protein>
    <submittedName>
        <fullName evidence="2">Putative HTH-type transcriptional regulator YusO</fullName>
    </submittedName>
</protein>
<dbReference type="PANTHER" id="PTHR33164">
    <property type="entry name" value="TRANSCRIPTIONAL REGULATOR, MARR FAMILY"/>
    <property type="match status" value="1"/>
</dbReference>
<dbReference type="PROSITE" id="PS50995">
    <property type="entry name" value="HTH_MARR_2"/>
    <property type="match status" value="1"/>
</dbReference>
<dbReference type="InterPro" id="IPR036390">
    <property type="entry name" value="WH_DNA-bd_sf"/>
</dbReference>